<gene>
    <name evidence="1" type="ORF">IE53DRAFT_413369</name>
</gene>
<evidence type="ECO:0000313" key="1">
    <source>
        <dbReference type="EMBL" id="PWN46948.1"/>
    </source>
</evidence>
<dbReference type="Proteomes" id="UP000245626">
    <property type="component" value="Unassembled WGS sequence"/>
</dbReference>
<protein>
    <submittedName>
        <fullName evidence="1">S-adenosyl-L-methionine-dependent methyltransferase</fullName>
    </submittedName>
</protein>
<proteinExistence type="predicted"/>
<sequence length="808" mass="91843">MAFNPSLPTLRSPSLGLTTTWRKSWILPGQKKLSTPGRGKLLFQQDSRLIDRLKNKQWDYRLGPILQQARRQYGPRVDPSASKNGELRKAWADAKELAENEIRWLLETVRHKMYERRRAANPDQKEKWELDEMDREARRQLIQGVMSMCRKDQPLAYVIGQHPFSSLPRELLVRPPTLIPRTETEEWATRVAQEVCEKLYESPDATIRILDACTGSGCIAILLAHRLMKTLHKKGSARWHITAFDVSPQAVELARQNAERMGIPPSQLRIVEADLFSDEQVMQLAAPLEDLSPPNAAASSKGFDLIVSNPPYISLSEWEALDPSVKNWEDKAALVGLRNLTEVEEAKGAKREKDLNTTSALDFYRRLRDLLAKPGFLTDTQKVANLPTLVTEVGRGAQADRVRNIFYTPPFVSTSESSEPGEVEKNPSRSAPRRVINFDQTKFLISGLGNYTHPLTRHSAGTLVLDFLVHKLHYEWDRRRKGSLMGPVSDAKEAEAEGDEPVDSQMQGEETHPRSDAPKGLEPIVFHKKTRVPCLLAYCKFTKGWKRNVTLLIDPRYGKGVAQPKDQVRLPDDLPLVAVHLVIYKPMYFMNLSGEGIKRVTKSHNIKPENVMILHDELSKPFGRVSSKLQGSPSGHKGVWSVVNDLKLNKGKETSDIQLARVRIGIGKPEDETDKGVFKGHRSTADWVLTRFKDEEITACVWRPEMVKLEERSKTKSWRSRSNLPLPKLEKGEVPPEGYVVEATFREMEAWLKEKVREAIRRGELNLEPEEEGDKETRLVNMGESWIINRAIYEKDGNGNKRIVLAYR</sequence>
<evidence type="ECO:0000313" key="2">
    <source>
        <dbReference type="Proteomes" id="UP000245626"/>
    </source>
</evidence>
<organism evidence="1 2">
    <name type="scientific">Violaceomyces palustris</name>
    <dbReference type="NCBI Taxonomy" id="1673888"/>
    <lineage>
        <taxon>Eukaryota</taxon>
        <taxon>Fungi</taxon>
        <taxon>Dikarya</taxon>
        <taxon>Basidiomycota</taxon>
        <taxon>Ustilaginomycotina</taxon>
        <taxon>Ustilaginomycetes</taxon>
        <taxon>Violaceomycetales</taxon>
        <taxon>Violaceomycetaceae</taxon>
        <taxon>Violaceomyces</taxon>
    </lineage>
</organism>
<keyword evidence="2" id="KW-1185">Reference proteome</keyword>
<name>A0ACD0NMB6_9BASI</name>
<dbReference type="EMBL" id="KZ820617">
    <property type="protein sequence ID" value="PWN46948.1"/>
    <property type="molecule type" value="Genomic_DNA"/>
</dbReference>
<keyword evidence="1" id="KW-0808">Transferase</keyword>
<accession>A0ACD0NMB6</accession>
<reference evidence="1 2" key="1">
    <citation type="journal article" date="2018" name="Mol. Biol. Evol.">
        <title>Broad Genomic Sampling Reveals a Smut Pathogenic Ancestry of the Fungal Clade Ustilaginomycotina.</title>
        <authorList>
            <person name="Kijpornyongpan T."/>
            <person name="Mondo S.J."/>
            <person name="Barry K."/>
            <person name="Sandor L."/>
            <person name="Lee J."/>
            <person name="Lipzen A."/>
            <person name="Pangilinan J."/>
            <person name="LaButti K."/>
            <person name="Hainaut M."/>
            <person name="Henrissat B."/>
            <person name="Grigoriev I.V."/>
            <person name="Spatafora J.W."/>
            <person name="Aime M.C."/>
        </authorList>
    </citation>
    <scope>NUCLEOTIDE SEQUENCE [LARGE SCALE GENOMIC DNA]</scope>
    <source>
        <strain evidence="1 2">SA 807</strain>
    </source>
</reference>
<keyword evidence="1" id="KW-0489">Methyltransferase</keyword>